<keyword evidence="5" id="KW-1185">Reference proteome</keyword>
<dbReference type="Gene3D" id="3.40.50.300">
    <property type="entry name" value="P-loop containing nucleotide triphosphate hydrolases"/>
    <property type="match status" value="1"/>
</dbReference>
<sequence length="516" mass="56880">MTQNPDWTESHNPADPTALPIFGDPAPQRRGRVRGTFSMTPQDEAAATESNDEQPREPTSLRRAAQRHGSELDWDLIATLRQQASERLSTALGEDRAHMPRDVQRERGRAIILELLNDESAARMTAGQDSWTLAEQGQMAKALDDALFGLGRLQPLVDNDLVENIIIAGSQSVWLEYSDGRLVRGPAVATNDQELIDFLVFLASRSESNPRPFSEAQPRLHMRLDGGARLAATAWVHPYPSVVIRRHRLRQVTLGDLVERGTLTATAASFLSAAVKAGKNIVVSGAQGAGKTTLVRALCAEIPRREIIGTFETEYELFLHELKEQHDIVFPWEARPGSGERGPDGRQAGEVTLSECLVDSFRFNLSRQIVGEVRGPEILAMFKAMESSNGSISTTHARNAVGALGKLVTCALEAGPQITYDYSIRQIAANVDIVVHVHLDKSPIGDDAYQLARWVEEIITVEPGERETGYSSQTVFKTHPGRREALPCVMPDEYRDLELWGFDLNAFYAQNGEAAS</sequence>
<dbReference type="Pfam" id="PF00437">
    <property type="entry name" value="T2SSE"/>
    <property type="match status" value="1"/>
</dbReference>
<evidence type="ECO:0000313" key="5">
    <source>
        <dbReference type="Proteomes" id="UP000030013"/>
    </source>
</evidence>
<dbReference type="AlphaFoldDB" id="A0A0A0K298"/>
<dbReference type="STRING" id="1385519.N801_04245"/>
<dbReference type="PANTHER" id="PTHR30486">
    <property type="entry name" value="TWITCHING MOTILITY PROTEIN PILT"/>
    <property type="match status" value="1"/>
</dbReference>
<comment type="similarity">
    <text evidence="1">Belongs to the GSP E family.</text>
</comment>
<dbReference type="SUPFAM" id="SSF52540">
    <property type="entry name" value="P-loop containing nucleoside triphosphate hydrolases"/>
    <property type="match status" value="1"/>
</dbReference>
<dbReference type="GO" id="GO:0016887">
    <property type="term" value="F:ATP hydrolysis activity"/>
    <property type="evidence" value="ECO:0007669"/>
    <property type="project" value="InterPro"/>
</dbReference>
<dbReference type="eggNOG" id="COG4962">
    <property type="taxonomic scope" value="Bacteria"/>
</dbReference>
<dbReference type="InterPro" id="IPR050921">
    <property type="entry name" value="T4SS_GSP_E_ATPase"/>
</dbReference>
<evidence type="ECO:0000259" key="3">
    <source>
        <dbReference type="Pfam" id="PF00437"/>
    </source>
</evidence>
<accession>A0A0A0K298</accession>
<name>A0A0A0K298_9MICO</name>
<feature type="compositionally biased region" description="Polar residues" evidence="2">
    <location>
        <begin position="1"/>
        <end position="11"/>
    </location>
</feature>
<reference evidence="4 5" key="1">
    <citation type="submission" date="2013-08" db="EMBL/GenBank/DDBJ databases">
        <title>The genome sequence of Knoellia aerolata.</title>
        <authorList>
            <person name="Zhu W."/>
            <person name="Wang G."/>
        </authorList>
    </citation>
    <scope>NUCLEOTIDE SEQUENCE [LARGE SCALE GENOMIC DNA]</scope>
    <source>
        <strain evidence="4 5">DSM 18566</strain>
    </source>
</reference>
<protein>
    <submittedName>
        <fullName evidence="4">Secretion protein</fullName>
    </submittedName>
</protein>
<dbReference type="EMBL" id="AVPL01000011">
    <property type="protein sequence ID" value="KGN41901.1"/>
    <property type="molecule type" value="Genomic_DNA"/>
</dbReference>
<organism evidence="4 5">
    <name type="scientific">Knoellia aerolata DSM 18566</name>
    <dbReference type="NCBI Taxonomy" id="1385519"/>
    <lineage>
        <taxon>Bacteria</taxon>
        <taxon>Bacillati</taxon>
        <taxon>Actinomycetota</taxon>
        <taxon>Actinomycetes</taxon>
        <taxon>Micrococcales</taxon>
        <taxon>Intrasporangiaceae</taxon>
        <taxon>Knoellia</taxon>
    </lineage>
</organism>
<gene>
    <name evidence="4" type="ORF">N801_04245</name>
</gene>
<evidence type="ECO:0000313" key="4">
    <source>
        <dbReference type="EMBL" id="KGN41901.1"/>
    </source>
</evidence>
<dbReference type="PANTHER" id="PTHR30486:SF6">
    <property type="entry name" value="TYPE IV PILUS RETRACTATION ATPASE PILT"/>
    <property type="match status" value="1"/>
</dbReference>
<dbReference type="Gene3D" id="3.30.450.380">
    <property type="match status" value="1"/>
</dbReference>
<evidence type="ECO:0000256" key="1">
    <source>
        <dbReference type="ARBA" id="ARBA00006611"/>
    </source>
</evidence>
<dbReference type="RefSeq" id="WP_245618260.1">
    <property type="nucleotide sequence ID" value="NZ_AVPL01000011.1"/>
</dbReference>
<dbReference type="Proteomes" id="UP000030013">
    <property type="component" value="Unassembled WGS sequence"/>
</dbReference>
<comment type="caution">
    <text evidence="4">The sequence shown here is derived from an EMBL/GenBank/DDBJ whole genome shotgun (WGS) entry which is preliminary data.</text>
</comment>
<dbReference type="InterPro" id="IPR027417">
    <property type="entry name" value="P-loop_NTPase"/>
</dbReference>
<feature type="domain" description="Bacterial type II secretion system protein E" evidence="3">
    <location>
        <begin position="239"/>
        <end position="436"/>
    </location>
</feature>
<evidence type="ECO:0000256" key="2">
    <source>
        <dbReference type="SAM" id="MobiDB-lite"/>
    </source>
</evidence>
<proteinExistence type="inferred from homology"/>
<dbReference type="InterPro" id="IPR001482">
    <property type="entry name" value="T2SS/T4SS_dom"/>
</dbReference>
<feature type="region of interest" description="Disordered" evidence="2">
    <location>
        <begin position="1"/>
        <end position="67"/>
    </location>
</feature>
<dbReference type="CDD" id="cd01130">
    <property type="entry name" value="VirB11-like_ATPase"/>
    <property type="match status" value="1"/>
</dbReference>